<keyword evidence="2" id="KW-1185">Reference proteome</keyword>
<accession>A0ABP0Y8L3</accession>
<reference evidence="1 2" key="1">
    <citation type="submission" date="2024-03" db="EMBL/GenBank/DDBJ databases">
        <authorList>
            <person name="Gkanogiannis A."/>
            <person name="Becerra Lopez-Lavalle L."/>
        </authorList>
    </citation>
    <scope>NUCLEOTIDE SEQUENCE [LARGE SCALE GENOMIC DNA]</scope>
</reference>
<protein>
    <submittedName>
        <fullName evidence="1">Uncharacterized protein</fullName>
    </submittedName>
</protein>
<organism evidence="1 2">
    <name type="scientific">Citrullus colocynthis</name>
    <name type="common">colocynth</name>
    <dbReference type="NCBI Taxonomy" id="252529"/>
    <lineage>
        <taxon>Eukaryota</taxon>
        <taxon>Viridiplantae</taxon>
        <taxon>Streptophyta</taxon>
        <taxon>Embryophyta</taxon>
        <taxon>Tracheophyta</taxon>
        <taxon>Spermatophyta</taxon>
        <taxon>Magnoliopsida</taxon>
        <taxon>eudicotyledons</taxon>
        <taxon>Gunneridae</taxon>
        <taxon>Pentapetalae</taxon>
        <taxon>rosids</taxon>
        <taxon>fabids</taxon>
        <taxon>Cucurbitales</taxon>
        <taxon>Cucurbitaceae</taxon>
        <taxon>Benincaseae</taxon>
        <taxon>Citrullus</taxon>
    </lineage>
</organism>
<dbReference type="Proteomes" id="UP001642487">
    <property type="component" value="Chromosome 2"/>
</dbReference>
<dbReference type="EMBL" id="OZ021736">
    <property type="protein sequence ID" value="CAK9316302.1"/>
    <property type="molecule type" value="Genomic_DNA"/>
</dbReference>
<gene>
    <name evidence="1" type="ORF">CITCOLO1_LOCUS8162</name>
</gene>
<proteinExistence type="predicted"/>
<name>A0ABP0Y8L3_9ROSI</name>
<evidence type="ECO:0000313" key="2">
    <source>
        <dbReference type="Proteomes" id="UP001642487"/>
    </source>
</evidence>
<evidence type="ECO:0000313" key="1">
    <source>
        <dbReference type="EMBL" id="CAK9316302.1"/>
    </source>
</evidence>
<sequence length="96" mass="10875">MPRHTYDSMLSTRTTYPHPHKAIHHISYLLRRSVLSSSININIYIYKISHSCKDEVSGVGAERDGGIANQRSILREIRAPRSSLCSTSSFHRIPTP</sequence>